<gene>
    <name evidence="2" type="ORF">KDW03_02820</name>
</gene>
<protein>
    <submittedName>
        <fullName evidence="2">Uncharacterized protein</fullName>
    </submittedName>
</protein>
<reference evidence="2" key="1">
    <citation type="submission" date="2021-04" db="EMBL/GenBank/DDBJ databases">
        <authorList>
            <person name="Postec A."/>
        </authorList>
    </citation>
    <scope>NUCLEOTIDE SEQUENCE</scope>
    <source>
        <strain evidence="2">F1F22</strain>
    </source>
</reference>
<keyword evidence="1" id="KW-0812">Transmembrane</keyword>
<dbReference type="AlphaFoldDB" id="A0AAX3BEI5"/>
<evidence type="ECO:0000313" key="2">
    <source>
        <dbReference type="EMBL" id="URA10753.1"/>
    </source>
</evidence>
<proteinExistence type="predicted"/>
<accession>A0AAX3BEI5</accession>
<evidence type="ECO:0000256" key="1">
    <source>
        <dbReference type="SAM" id="Phobius"/>
    </source>
</evidence>
<keyword evidence="1" id="KW-0472">Membrane</keyword>
<evidence type="ECO:0000313" key="3">
    <source>
        <dbReference type="Proteomes" id="UP001056539"/>
    </source>
</evidence>
<dbReference type="RefSeq" id="WP_271435881.1">
    <property type="nucleotide sequence ID" value="NZ_CP073355.1"/>
</dbReference>
<feature type="transmembrane region" description="Helical" evidence="1">
    <location>
        <begin position="7"/>
        <end position="33"/>
    </location>
</feature>
<keyword evidence="3" id="KW-1185">Reference proteome</keyword>
<keyword evidence="1" id="KW-1133">Transmembrane helix</keyword>
<dbReference type="EMBL" id="CP073355">
    <property type="protein sequence ID" value="URA10753.1"/>
    <property type="molecule type" value="Genomic_DNA"/>
</dbReference>
<dbReference type="KEGG" id="taqu:KDW03_02820"/>
<feature type="transmembrane region" description="Helical" evidence="1">
    <location>
        <begin position="39"/>
        <end position="59"/>
    </location>
</feature>
<organism evidence="2 3">
    <name type="scientific">Thermospira aquatica</name>
    <dbReference type="NCBI Taxonomy" id="2828656"/>
    <lineage>
        <taxon>Bacteria</taxon>
        <taxon>Pseudomonadati</taxon>
        <taxon>Spirochaetota</taxon>
        <taxon>Spirochaetia</taxon>
        <taxon>Brevinematales</taxon>
        <taxon>Thermospiraceae</taxon>
        <taxon>Thermospira</taxon>
    </lineage>
</organism>
<name>A0AAX3BEI5_9SPIR</name>
<sequence length="68" mass="8113">MKKALLVYLLILFTEFVVFFMGMGFVLIMYRVFAPYVRWMWLFGAGWVILLSLVSFLPLHDLYSKIKE</sequence>
<dbReference type="Proteomes" id="UP001056539">
    <property type="component" value="Chromosome"/>
</dbReference>
<reference evidence="2" key="2">
    <citation type="submission" date="2022-06" db="EMBL/GenBank/DDBJ databases">
        <title>Thermospira aquatica gen. nov., sp. nov.</title>
        <authorList>
            <person name="Ben Ali Gam Z."/>
            <person name="Labat M."/>
        </authorList>
    </citation>
    <scope>NUCLEOTIDE SEQUENCE</scope>
    <source>
        <strain evidence="2">F1F22</strain>
    </source>
</reference>